<dbReference type="InterPro" id="IPR018109">
    <property type="entry name" value="Folylpolyglutamate_synth_CS"/>
</dbReference>
<keyword evidence="11 21" id="KW-0067">ATP-binding</keyword>
<keyword evidence="24" id="KW-1185">Reference proteome</keyword>
<evidence type="ECO:0000313" key="24">
    <source>
        <dbReference type="Proteomes" id="UP001162802"/>
    </source>
</evidence>
<evidence type="ECO:0000256" key="6">
    <source>
        <dbReference type="ARBA" id="ARBA00013025"/>
    </source>
</evidence>
<comment type="caution">
    <text evidence="23">The sequence shown here is derived from an EMBL/GenBank/DDBJ whole genome shotgun (WGS) entry which is preliminary data.</text>
</comment>
<comment type="catalytic activity">
    <reaction evidence="18">
        <text>10-formyltetrahydrofolyl-(gamma-L-Glu)(n) + L-glutamate + ATP = 10-formyltetrahydrofolyl-(gamma-L-Glu)(n+1) + ADP + phosphate + H(+)</text>
        <dbReference type="Rhea" id="RHEA:51904"/>
        <dbReference type="Rhea" id="RHEA-COMP:13088"/>
        <dbReference type="Rhea" id="RHEA-COMP:14300"/>
        <dbReference type="ChEBI" id="CHEBI:15378"/>
        <dbReference type="ChEBI" id="CHEBI:29985"/>
        <dbReference type="ChEBI" id="CHEBI:30616"/>
        <dbReference type="ChEBI" id="CHEBI:43474"/>
        <dbReference type="ChEBI" id="CHEBI:134413"/>
        <dbReference type="ChEBI" id="CHEBI:456216"/>
        <dbReference type="EC" id="6.3.2.17"/>
    </reaction>
</comment>
<comment type="catalytic activity">
    <reaction evidence="20">
        <text>7,8-dihydropteroate + L-glutamate + ATP = 7,8-dihydrofolate + ADP + phosphate + H(+)</text>
        <dbReference type="Rhea" id="RHEA:23584"/>
        <dbReference type="ChEBI" id="CHEBI:15378"/>
        <dbReference type="ChEBI" id="CHEBI:17839"/>
        <dbReference type="ChEBI" id="CHEBI:29985"/>
        <dbReference type="ChEBI" id="CHEBI:30616"/>
        <dbReference type="ChEBI" id="CHEBI:43474"/>
        <dbReference type="ChEBI" id="CHEBI:57451"/>
        <dbReference type="ChEBI" id="CHEBI:456216"/>
        <dbReference type="EC" id="6.3.2.12"/>
    </reaction>
</comment>
<proteinExistence type="inferred from homology"/>
<dbReference type="Pfam" id="PF02875">
    <property type="entry name" value="Mur_ligase_C"/>
    <property type="match status" value="1"/>
</dbReference>
<comment type="function">
    <text evidence="1">Functions in two distinct reactions of the de novo folate biosynthetic pathway. Catalyzes the addition of a glutamate residue to dihydropteroate (7,8-dihydropteroate or H2Pte) to form dihydrofolate (7,8-dihydrofolate monoglutamate or H2Pte-Glu). Also catalyzes successive additions of L-glutamate to tetrahydrofolate or 10-formyltetrahydrofolate or 5,10-methylenetetrahydrofolate, leading to folylpolyglutamate derivatives.</text>
</comment>
<comment type="similarity">
    <text evidence="4 21">Belongs to the folylpolyglutamate synthase family.</text>
</comment>
<evidence type="ECO:0000256" key="3">
    <source>
        <dbReference type="ARBA" id="ARBA00005150"/>
    </source>
</evidence>
<keyword evidence="10 21" id="KW-0547">Nucleotide-binding</keyword>
<evidence type="ECO:0000256" key="11">
    <source>
        <dbReference type="ARBA" id="ARBA00022840"/>
    </source>
</evidence>
<evidence type="ECO:0000256" key="1">
    <source>
        <dbReference type="ARBA" id="ARBA00002714"/>
    </source>
</evidence>
<dbReference type="Gene3D" id="3.40.1190.10">
    <property type="entry name" value="Mur-like, catalytic domain"/>
    <property type="match status" value="1"/>
</dbReference>
<dbReference type="PROSITE" id="PS01012">
    <property type="entry name" value="FOLYLPOLYGLU_SYNT_2"/>
    <property type="match status" value="1"/>
</dbReference>
<dbReference type="SUPFAM" id="SSF53623">
    <property type="entry name" value="MurD-like peptide ligases, catalytic domain"/>
    <property type="match status" value="1"/>
</dbReference>
<evidence type="ECO:0000256" key="12">
    <source>
        <dbReference type="ARBA" id="ARBA00022842"/>
    </source>
</evidence>
<evidence type="ECO:0000256" key="17">
    <source>
        <dbReference type="ARBA" id="ARBA00047493"/>
    </source>
</evidence>
<name>A0ABT0A8M9_9SPHN</name>
<evidence type="ECO:0000256" key="5">
    <source>
        <dbReference type="ARBA" id="ARBA00013023"/>
    </source>
</evidence>
<evidence type="ECO:0000256" key="2">
    <source>
        <dbReference type="ARBA" id="ARBA00004799"/>
    </source>
</evidence>
<evidence type="ECO:0000256" key="13">
    <source>
        <dbReference type="ARBA" id="ARBA00022909"/>
    </source>
</evidence>
<evidence type="ECO:0000256" key="18">
    <source>
        <dbReference type="ARBA" id="ARBA00047808"/>
    </source>
</evidence>
<dbReference type="PIRSF" id="PIRSF001563">
    <property type="entry name" value="Folylpolyglu_synth"/>
    <property type="match status" value="1"/>
</dbReference>
<keyword evidence="12" id="KW-0460">Magnesium</keyword>
<evidence type="ECO:0000256" key="4">
    <source>
        <dbReference type="ARBA" id="ARBA00008276"/>
    </source>
</evidence>
<gene>
    <name evidence="23" type="ORF">MTR65_02395</name>
</gene>
<evidence type="ECO:0000256" key="8">
    <source>
        <dbReference type="ARBA" id="ARBA00022598"/>
    </source>
</evidence>
<evidence type="ECO:0000256" key="16">
    <source>
        <dbReference type="ARBA" id="ARBA00032510"/>
    </source>
</evidence>
<dbReference type="InterPro" id="IPR036565">
    <property type="entry name" value="Mur-like_cat_sf"/>
</dbReference>
<evidence type="ECO:0000256" key="7">
    <source>
        <dbReference type="ARBA" id="ARBA00019357"/>
    </source>
</evidence>
<comment type="catalytic activity">
    <reaction evidence="17">
        <text>(6S)-5,6,7,8-tetrahydrofolyl-(gamma-L-Glu)(n) + L-glutamate + ATP = (6S)-5,6,7,8-tetrahydrofolyl-(gamma-L-Glu)(n+1) + ADP + phosphate + H(+)</text>
        <dbReference type="Rhea" id="RHEA:10580"/>
        <dbReference type="Rhea" id="RHEA-COMP:14738"/>
        <dbReference type="Rhea" id="RHEA-COMP:14740"/>
        <dbReference type="ChEBI" id="CHEBI:15378"/>
        <dbReference type="ChEBI" id="CHEBI:29985"/>
        <dbReference type="ChEBI" id="CHEBI:30616"/>
        <dbReference type="ChEBI" id="CHEBI:43474"/>
        <dbReference type="ChEBI" id="CHEBI:141005"/>
        <dbReference type="ChEBI" id="CHEBI:456216"/>
        <dbReference type="EC" id="6.3.2.17"/>
    </reaction>
</comment>
<evidence type="ECO:0000256" key="20">
    <source>
        <dbReference type="ARBA" id="ARBA00049161"/>
    </source>
</evidence>
<protein>
    <recommendedName>
        <fullName evidence="7">Dihydrofolate synthase/folylpolyglutamate synthase</fullName>
        <ecNumber evidence="5">6.3.2.12</ecNumber>
        <ecNumber evidence="6">6.3.2.17</ecNumber>
    </recommendedName>
    <alternativeName>
        <fullName evidence="16">Folylpoly-gamma-glutamate synthetase-dihydrofolate synthetase</fullName>
    </alternativeName>
    <alternativeName>
        <fullName evidence="14">Folylpolyglutamate synthetase</fullName>
    </alternativeName>
    <alternativeName>
        <fullName evidence="15">Tetrahydrofolylpolyglutamate synthase</fullName>
    </alternativeName>
</protein>
<dbReference type="EC" id="6.3.2.12" evidence="5"/>
<evidence type="ECO:0000256" key="21">
    <source>
        <dbReference type="PIRNR" id="PIRNR001563"/>
    </source>
</evidence>
<dbReference type="PANTHER" id="PTHR11136">
    <property type="entry name" value="FOLYLPOLYGLUTAMATE SYNTHASE-RELATED"/>
    <property type="match status" value="1"/>
</dbReference>
<evidence type="ECO:0000256" key="10">
    <source>
        <dbReference type="ARBA" id="ARBA00022741"/>
    </source>
</evidence>
<dbReference type="InterPro" id="IPR004101">
    <property type="entry name" value="Mur_ligase_C"/>
</dbReference>
<keyword evidence="8 21" id="KW-0436">Ligase</keyword>
<organism evidence="23 24">
    <name type="scientific">Novosphingobium mangrovi</name>
    <name type="common">ex Hu et al. 2023</name>
    <dbReference type="NCBI Taxonomy" id="2930094"/>
    <lineage>
        <taxon>Bacteria</taxon>
        <taxon>Pseudomonadati</taxon>
        <taxon>Pseudomonadota</taxon>
        <taxon>Alphaproteobacteria</taxon>
        <taxon>Sphingomonadales</taxon>
        <taxon>Sphingomonadaceae</taxon>
        <taxon>Novosphingobium</taxon>
    </lineage>
</organism>
<evidence type="ECO:0000259" key="22">
    <source>
        <dbReference type="Pfam" id="PF02875"/>
    </source>
</evidence>
<dbReference type="NCBIfam" id="TIGR01499">
    <property type="entry name" value="folC"/>
    <property type="match status" value="1"/>
</dbReference>
<evidence type="ECO:0000256" key="9">
    <source>
        <dbReference type="ARBA" id="ARBA00022723"/>
    </source>
</evidence>
<comment type="catalytic activity">
    <reaction evidence="19">
        <text>(6R)-5,10-methylenetetrahydrofolyl-(gamma-L-Glu)(n) + L-glutamate + ATP = (6R)-5,10-methylenetetrahydrofolyl-(gamma-L-Glu)(n+1) + ADP + phosphate + H(+)</text>
        <dbReference type="Rhea" id="RHEA:51912"/>
        <dbReference type="Rhea" id="RHEA-COMP:13257"/>
        <dbReference type="Rhea" id="RHEA-COMP:13258"/>
        <dbReference type="ChEBI" id="CHEBI:15378"/>
        <dbReference type="ChEBI" id="CHEBI:29985"/>
        <dbReference type="ChEBI" id="CHEBI:30616"/>
        <dbReference type="ChEBI" id="CHEBI:43474"/>
        <dbReference type="ChEBI" id="CHEBI:136572"/>
        <dbReference type="ChEBI" id="CHEBI:456216"/>
        <dbReference type="EC" id="6.3.2.17"/>
    </reaction>
</comment>
<reference evidence="23" key="1">
    <citation type="submission" date="2022-03" db="EMBL/GenBank/DDBJ databases">
        <title>Identification of a novel bacterium isolated from mangrove sediments.</title>
        <authorList>
            <person name="Pan X."/>
        </authorList>
    </citation>
    <scope>NUCLEOTIDE SEQUENCE</scope>
    <source>
        <strain evidence="23">B2637</strain>
    </source>
</reference>
<evidence type="ECO:0000256" key="15">
    <source>
        <dbReference type="ARBA" id="ARBA00030592"/>
    </source>
</evidence>
<keyword evidence="9" id="KW-0479">Metal-binding</keyword>
<dbReference type="Proteomes" id="UP001162802">
    <property type="component" value="Unassembled WGS sequence"/>
</dbReference>
<comment type="pathway">
    <text evidence="3">Cofactor biosynthesis; tetrahydrofolylpolyglutamate biosynthesis.</text>
</comment>
<dbReference type="Gene3D" id="3.90.190.20">
    <property type="entry name" value="Mur ligase, C-terminal domain"/>
    <property type="match status" value="1"/>
</dbReference>
<accession>A0ABT0A8M9</accession>
<dbReference type="InterPro" id="IPR036615">
    <property type="entry name" value="Mur_ligase_C_dom_sf"/>
</dbReference>
<dbReference type="PANTHER" id="PTHR11136:SF0">
    <property type="entry name" value="DIHYDROFOLATE SYNTHETASE-RELATED"/>
    <property type="match status" value="1"/>
</dbReference>
<comment type="pathway">
    <text evidence="2">Cofactor biosynthesis; tetrahydrofolate biosynthesis; 7,8-dihydrofolate from 2-amino-4-hydroxy-6-hydroxymethyl-7,8-dihydropteridine diphosphate and 4-aminobenzoate: step 2/2.</text>
</comment>
<dbReference type="RefSeq" id="WP_243796761.1">
    <property type="nucleotide sequence ID" value="NZ_JALHAT010000003.1"/>
</dbReference>
<feature type="domain" description="Mur ligase C-terminal" evidence="22">
    <location>
        <begin position="330"/>
        <end position="429"/>
    </location>
</feature>
<dbReference type="EC" id="6.3.2.17" evidence="6"/>
<dbReference type="EMBL" id="JALHAT010000003">
    <property type="protein sequence ID" value="MCJ1959532.1"/>
    <property type="molecule type" value="Genomic_DNA"/>
</dbReference>
<sequence>MSRPNDFAVSEAPAVQTQLDRLAALSVPQGRIGLDVIKDLCAHLGHPERALPPVFHVAGTNGKGSTCAFLRAALEAAGKTVHVFTSPHLVRFNERIRVAGTLISDELLAELLAEVFDVAETHGIGASFFEISTAAAFLAFSRIPADACIFEVGLGGRLDATNVIPDPLVCGIAALGIDHEQFLLSPSEGTPDDPFARIAFEKAGIAKAGAALVTLSYGPGMNETVEAQAERAGTYIVRAGSDWSTAPEPDGFSYQDHKGLLHLPRPRLSGPHQTINAGLAVAMLRHQDAIAIPDAALAAAMDWARWPARLQRLEPGPLTALLPEGTPCWLDGGHNPDAGNALAQHFREPRPYVHLVIGMLANKDPHALIRPLAAQLASVTVVPVPGHEWHAADDFDYALAPEAKSAEGVRAALEGLDVKDGEVVLIGGSLYLAGTVLAANHQLPD</sequence>
<evidence type="ECO:0000313" key="23">
    <source>
        <dbReference type="EMBL" id="MCJ1959532.1"/>
    </source>
</evidence>
<dbReference type="InterPro" id="IPR001645">
    <property type="entry name" value="Folylpolyglutamate_synth"/>
</dbReference>
<evidence type="ECO:0000256" key="19">
    <source>
        <dbReference type="ARBA" id="ARBA00049035"/>
    </source>
</evidence>
<dbReference type="SUPFAM" id="SSF53244">
    <property type="entry name" value="MurD-like peptide ligases, peptide-binding domain"/>
    <property type="match status" value="1"/>
</dbReference>
<keyword evidence="13" id="KW-0289">Folate biosynthesis</keyword>
<evidence type="ECO:0000256" key="14">
    <source>
        <dbReference type="ARBA" id="ARBA00030048"/>
    </source>
</evidence>